<evidence type="ECO:0000313" key="2">
    <source>
        <dbReference type="EMBL" id="KKO01411.1"/>
    </source>
</evidence>
<feature type="region of interest" description="Disordered" evidence="1">
    <location>
        <begin position="1"/>
        <end position="21"/>
    </location>
</feature>
<dbReference type="SUPFAM" id="SSF52540">
    <property type="entry name" value="P-loop containing nucleoside triphosphate hydrolases"/>
    <property type="match status" value="1"/>
</dbReference>
<accession>A0A0F9V849</accession>
<evidence type="ECO:0008006" key="3">
    <source>
        <dbReference type="Google" id="ProtNLM"/>
    </source>
</evidence>
<dbReference type="InterPro" id="IPR027417">
    <property type="entry name" value="P-loop_NTPase"/>
</dbReference>
<dbReference type="AlphaFoldDB" id="A0A0F9V849"/>
<gene>
    <name evidence="2" type="ORF">LCGC14_0116220</name>
</gene>
<reference evidence="2" key="1">
    <citation type="journal article" date="2015" name="Nature">
        <title>Complex archaea that bridge the gap between prokaryotes and eukaryotes.</title>
        <authorList>
            <person name="Spang A."/>
            <person name="Saw J.H."/>
            <person name="Jorgensen S.L."/>
            <person name="Zaremba-Niedzwiedzka K."/>
            <person name="Martijn J."/>
            <person name="Lind A.E."/>
            <person name="van Eijk R."/>
            <person name="Schleper C."/>
            <person name="Guy L."/>
            <person name="Ettema T.J."/>
        </authorList>
    </citation>
    <scope>NUCLEOTIDE SEQUENCE</scope>
</reference>
<evidence type="ECO:0000256" key="1">
    <source>
        <dbReference type="SAM" id="MobiDB-lite"/>
    </source>
</evidence>
<organism evidence="2">
    <name type="scientific">marine sediment metagenome</name>
    <dbReference type="NCBI Taxonomy" id="412755"/>
    <lineage>
        <taxon>unclassified sequences</taxon>
        <taxon>metagenomes</taxon>
        <taxon>ecological metagenomes</taxon>
    </lineage>
</organism>
<dbReference type="EMBL" id="LAZR01000035">
    <property type="protein sequence ID" value="KKO01411.1"/>
    <property type="molecule type" value="Genomic_DNA"/>
</dbReference>
<protein>
    <recommendedName>
        <fullName evidence="3">SOS cell division inhibitor SulA</fullName>
    </recommendedName>
</protein>
<dbReference type="Gene3D" id="3.40.50.300">
    <property type="entry name" value="P-loop containing nucleotide triphosphate hydrolases"/>
    <property type="match status" value="1"/>
</dbReference>
<proteinExistence type="predicted"/>
<comment type="caution">
    <text evidence="2">The sequence shown here is derived from an EMBL/GenBank/DDBJ whole genome shotgun (WGS) entry which is preliminary data.</text>
</comment>
<name>A0A0F9V849_9ZZZZ</name>
<sequence>MQYARETRRNTQLGLVPNTPVPADQSRCSPIFGESQPFEENDSGYSEICLNGAPRQCLQWLAPVLRDLSQANVPGWLTLIDPPDHVSHGWLRAAGLDPQRILIVRPNRGMNSLALCCDILRLGYSHTVVSWLAADSRESAQMAGAARLGNCRSLNVRIEASRAA</sequence>